<sequence length="336" mass="35180">MSLRNAWQLSVCRFGAGIDLNAQGVRCAVLSRRLRTTGPVRIEWLGAWPLAPGAVAGAEILDRAAVSTVLRAAFAQMPARCAAQAMRCAMAIPASATFSASVPMGQLAASGEQDTGFLPAGPAWTAFEPAVLAEAERVAGLERDALAVDWFVDESLHHVADGGPGGHYVTIAAASRHHLESRLECAAAAGFTLHTLDGEPHAALRAMRHAAKVELQPYEPYAALWVGGDGVYGWRVVDGLVACEIRYPALEYPDFVDALRELSKGAAVRCALLSGDLQLLVGAGFSLADVGDVLGCPVLPFECAALADGTRPLAPELLHEPACAVAVGLALRGVME</sequence>
<evidence type="ECO:0000313" key="2">
    <source>
        <dbReference type="Proteomes" id="UP001325479"/>
    </source>
</evidence>
<dbReference type="InterPro" id="IPR005883">
    <property type="entry name" value="PilM"/>
</dbReference>
<dbReference type="EMBL" id="CP139965">
    <property type="protein sequence ID" value="WQD75945.1"/>
    <property type="molecule type" value="Genomic_DNA"/>
</dbReference>
<dbReference type="RefSeq" id="WP_114814004.1">
    <property type="nucleotide sequence ID" value="NZ_CP139965.1"/>
</dbReference>
<dbReference type="Gene3D" id="3.30.420.40">
    <property type="match status" value="1"/>
</dbReference>
<accession>A0ABZ0WF01</accession>
<evidence type="ECO:0000313" key="1">
    <source>
        <dbReference type="EMBL" id="WQD75945.1"/>
    </source>
</evidence>
<organism evidence="1 2">
    <name type="scientific">Paraburkholderia kururiensis</name>
    <dbReference type="NCBI Taxonomy" id="984307"/>
    <lineage>
        <taxon>Bacteria</taxon>
        <taxon>Pseudomonadati</taxon>
        <taxon>Pseudomonadota</taxon>
        <taxon>Betaproteobacteria</taxon>
        <taxon>Burkholderiales</taxon>
        <taxon>Burkholderiaceae</taxon>
        <taxon>Paraburkholderia</taxon>
    </lineage>
</organism>
<name>A0ABZ0WF01_9BURK</name>
<protein>
    <submittedName>
        <fullName evidence="1">Pilus assembly protein PilM</fullName>
    </submittedName>
</protein>
<gene>
    <name evidence="1" type="primary">pilM</name>
    <name evidence="1" type="ORF">U0042_17645</name>
</gene>
<keyword evidence="2" id="KW-1185">Reference proteome</keyword>
<dbReference type="Proteomes" id="UP001325479">
    <property type="component" value="Chromosome"/>
</dbReference>
<reference evidence="1 2" key="1">
    <citation type="submission" date="2023-12" db="EMBL/GenBank/DDBJ databases">
        <title>Genome sequencing and assembly of bacterial species from a model synthetic community.</title>
        <authorList>
            <person name="Hogle S.L."/>
        </authorList>
    </citation>
    <scope>NUCLEOTIDE SEQUENCE [LARGE SCALE GENOMIC DNA]</scope>
    <source>
        <strain evidence="1 2">HAMBI 2494</strain>
    </source>
</reference>
<dbReference type="Pfam" id="PF11104">
    <property type="entry name" value="PilM_2"/>
    <property type="match status" value="1"/>
</dbReference>
<proteinExistence type="predicted"/>